<feature type="chain" id="PRO_5041406376" description="PB1-like domain-containing protein" evidence="3">
    <location>
        <begin position="25"/>
        <end position="1211"/>
    </location>
</feature>
<dbReference type="AlphaFoldDB" id="A0AA35Y2D3"/>
<dbReference type="Gene3D" id="3.20.20.190">
    <property type="entry name" value="Phosphatidylinositol (PI) phosphodiesterase"/>
    <property type="match status" value="1"/>
</dbReference>
<feature type="transmembrane region" description="Helical" evidence="2">
    <location>
        <begin position="1178"/>
        <end position="1201"/>
    </location>
</feature>
<dbReference type="Pfam" id="PF26178">
    <property type="entry name" value="PI-PLC_cat"/>
    <property type="match status" value="1"/>
</dbReference>
<dbReference type="PANTHER" id="PTHR13593">
    <property type="match status" value="1"/>
</dbReference>
<keyword evidence="3" id="KW-0732">Signal</keyword>
<accession>A0AA35Y2D3</accession>
<keyword evidence="2" id="KW-0812">Transmembrane</keyword>
<dbReference type="SUPFAM" id="SSF51695">
    <property type="entry name" value="PLC-like phosphodiesterases"/>
    <property type="match status" value="1"/>
</dbReference>
<gene>
    <name evidence="5" type="ORF">LSALG_LOCUS5085</name>
</gene>
<feature type="transmembrane region" description="Helical" evidence="2">
    <location>
        <begin position="1139"/>
        <end position="1157"/>
    </location>
</feature>
<feature type="compositionally biased region" description="Basic residues" evidence="1">
    <location>
        <begin position="923"/>
        <end position="935"/>
    </location>
</feature>
<keyword evidence="6" id="KW-1185">Reference proteome</keyword>
<feature type="compositionally biased region" description="Acidic residues" evidence="1">
    <location>
        <begin position="813"/>
        <end position="823"/>
    </location>
</feature>
<dbReference type="GO" id="GO:0008081">
    <property type="term" value="F:phosphoric diester hydrolase activity"/>
    <property type="evidence" value="ECO:0007669"/>
    <property type="project" value="InterPro"/>
</dbReference>
<feature type="compositionally biased region" description="Basic and acidic residues" evidence="1">
    <location>
        <begin position="745"/>
        <end position="761"/>
    </location>
</feature>
<sequence length="1211" mass="136876">MPQFDHHNIILVITILCIFQFSTSLKIGETCSMDDDKCDDGLRCGTCPASGNTRPRCTRIHPINPTSKVNGLPFNRYSWLTTHNSFALSGSTSPTGSPVLGPANQEDDVASQLHNGVRGLMLDMYDFNEDIWMCHSFGGKCYNITAYQPAINVLREIQKFLEENPSEIITIFIEDYVTSEDGLTKVFNASGLSKYMFPFNRMPKEGGEWPIITDMISRNQRLIVFTSKSTKEASEGFAYEWTYVVENQYGNEGQIAGSCPNRSESSAMNTTSRALVLQNYFSTNPNVTGACIDNSAPLISMMNTCQQAAGGRWPNYIAVDFYQRSDGGGAAEAVDQANGHMTCGCPNIAYCRVNATFGSCDIPVLSPPPPAQLPPDEPIGGFGDGFLISAAVQPRWFYGVFLSALLLLLALDYRWMNITMWHVRLLNTPFNPKVVYDGHPTLFTIKLYHGGEFTKYPDVRYIDGTVNYVDMVDIDEFSVHELDAIMKGFRYGVPPVIYYHFLVPGGDFHFGLRPLGNDQDVANFSQYVSEHKVMKVYTEHGETRLLTYFLNPKPVTKVTLVQLDEPHEDVQHIDEAPDDQSKETPVMTTPTDNLVDVVPTQANQPEIQVNEIVQVVSLSPGYNRRRGMSKDGVMASCSKKIYFDDIGETEQIAKDFVEAATDFDIGLYQQILQSNVDGVNGTDMHDVNEPQMDEEIQPQMDEENQAQMDEENQPQMNDFWDFDYQTDAFVQDGSENQPQSNMDSSGKENVSEVESKERSETEQEDDSDDSDYWVDEDNVIEDIEVDMRDFNMSIDTEVEFLDKRARNPRQHESDEEADELDVIDNDAFDSMDEDSDQDRKRRAVLKQLSKEKSCSLGEVHKCHFKIGQKYNSKQELREKIKIHALETKKNIAFKKNDKSRLRAICNGVVAFTNDGVGGPTQAKKSKGKIKGKSKWKSKEKDKQGGTSQEKADSSCPWMLHASRSTDASSWYIKTYEDKHTCMNTRKVRAATAKFMSKQIMDQRFTAADLAETPTSGYRKTLGIMGKKGKNTNNGESDVDRTQYYDITMNILFAMVSEPYYLLHFLTFFSYFSIRFSTSQLFSLEFAGHLLRRELQALLPISNKPITLFRPPMWKNWNLQIPNSGISKNSVQSVQASATSLRYLIVVFMATLSLLLFLPKGSIALLSLKKMQNPTVTTVTFRFTNPIYMSLSCTFHLLWLWMLSEKVQLHKA</sequence>
<evidence type="ECO:0000313" key="6">
    <source>
        <dbReference type="Proteomes" id="UP001177003"/>
    </source>
</evidence>
<feature type="signal peptide" evidence="3">
    <location>
        <begin position="1"/>
        <end position="24"/>
    </location>
</feature>
<name>A0AA35Y2D3_LACSI</name>
<dbReference type="Pfam" id="PF26130">
    <property type="entry name" value="PB1-like"/>
    <property type="match status" value="1"/>
</dbReference>
<feature type="region of interest" description="Disordered" evidence="1">
    <location>
        <begin position="803"/>
        <end position="823"/>
    </location>
</feature>
<dbReference type="Proteomes" id="UP001177003">
    <property type="component" value="Chromosome 0"/>
</dbReference>
<feature type="region of interest" description="Disordered" evidence="1">
    <location>
        <begin position="732"/>
        <end position="775"/>
    </location>
</feature>
<evidence type="ECO:0000256" key="2">
    <source>
        <dbReference type="SAM" id="Phobius"/>
    </source>
</evidence>
<dbReference type="PROSITE" id="PS50007">
    <property type="entry name" value="PIPLC_X_DOMAIN"/>
    <property type="match status" value="1"/>
</dbReference>
<keyword evidence="2" id="KW-1133">Transmembrane helix</keyword>
<feature type="transmembrane region" description="Helical" evidence="2">
    <location>
        <begin position="1050"/>
        <end position="1073"/>
    </location>
</feature>
<organism evidence="5 6">
    <name type="scientific">Lactuca saligna</name>
    <name type="common">Willowleaf lettuce</name>
    <dbReference type="NCBI Taxonomy" id="75948"/>
    <lineage>
        <taxon>Eukaryota</taxon>
        <taxon>Viridiplantae</taxon>
        <taxon>Streptophyta</taxon>
        <taxon>Embryophyta</taxon>
        <taxon>Tracheophyta</taxon>
        <taxon>Spermatophyta</taxon>
        <taxon>Magnoliopsida</taxon>
        <taxon>eudicotyledons</taxon>
        <taxon>Gunneridae</taxon>
        <taxon>Pentapetalae</taxon>
        <taxon>asterids</taxon>
        <taxon>campanulids</taxon>
        <taxon>Asterales</taxon>
        <taxon>Asteraceae</taxon>
        <taxon>Cichorioideae</taxon>
        <taxon>Cichorieae</taxon>
        <taxon>Lactucinae</taxon>
        <taxon>Lactuca</taxon>
    </lineage>
</organism>
<protein>
    <recommendedName>
        <fullName evidence="4">PB1-like domain-containing protein</fullName>
    </recommendedName>
</protein>
<dbReference type="InterPro" id="IPR051057">
    <property type="entry name" value="PI-PLC_domain"/>
</dbReference>
<dbReference type="EMBL" id="OX465086">
    <property type="protein sequence ID" value="CAI9264434.1"/>
    <property type="molecule type" value="Genomic_DNA"/>
</dbReference>
<keyword evidence="2" id="KW-0472">Membrane</keyword>
<feature type="compositionally biased region" description="Basic and acidic residues" evidence="1">
    <location>
        <begin position="803"/>
        <end position="812"/>
    </location>
</feature>
<feature type="compositionally biased region" description="Polar residues" evidence="1">
    <location>
        <begin position="733"/>
        <end position="744"/>
    </location>
</feature>
<evidence type="ECO:0000256" key="3">
    <source>
        <dbReference type="SAM" id="SignalP"/>
    </source>
</evidence>
<dbReference type="InterPro" id="IPR058594">
    <property type="entry name" value="PB1-like_dom_pln"/>
</dbReference>
<feature type="region of interest" description="Disordered" evidence="1">
    <location>
        <begin position="916"/>
        <end position="955"/>
    </location>
</feature>
<evidence type="ECO:0000259" key="4">
    <source>
        <dbReference type="Pfam" id="PF26130"/>
    </source>
</evidence>
<reference evidence="5" key="1">
    <citation type="submission" date="2023-04" db="EMBL/GenBank/DDBJ databases">
        <authorList>
            <person name="Vijverberg K."/>
            <person name="Xiong W."/>
            <person name="Schranz E."/>
        </authorList>
    </citation>
    <scope>NUCLEOTIDE SEQUENCE</scope>
</reference>
<dbReference type="CDD" id="cd08588">
    <property type="entry name" value="PI-PLCc_At5g67130_like"/>
    <property type="match status" value="1"/>
</dbReference>
<proteinExistence type="predicted"/>
<evidence type="ECO:0000256" key="1">
    <source>
        <dbReference type="SAM" id="MobiDB-lite"/>
    </source>
</evidence>
<dbReference type="GO" id="GO:0006629">
    <property type="term" value="P:lipid metabolic process"/>
    <property type="evidence" value="ECO:0007669"/>
    <property type="project" value="InterPro"/>
</dbReference>
<feature type="compositionally biased region" description="Acidic residues" evidence="1">
    <location>
        <begin position="762"/>
        <end position="775"/>
    </location>
</feature>
<dbReference type="PANTHER" id="PTHR13593:SF104">
    <property type="entry name" value="PLC-LIKE PHOSPHODIESTERASE, TIM BETA_ALPHA-BARREL DOMAIN SUPERFAMILY"/>
    <property type="match status" value="1"/>
</dbReference>
<evidence type="ECO:0000313" key="5">
    <source>
        <dbReference type="EMBL" id="CAI9264434.1"/>
    </source>
</evidence>
<dbReference type="InterPro" id="IPR017946">
    <property type="entry name" value="PLC-like_Pdiesterase_TIM-brl"/>
</dbReference>
<feature type="domain" description="PB1-like" evidence="4">
    <location>
        <begin position="442"/>
        <end position="540"/>
    </location>
</feature>